<evidence type="ECO:0000256" key="4">
    <source>
        <dbReference type="ARBA" id="ARBA00022475"/>
    </source>
</evidence>
<evidence type="ECO:0000313" key="10">
    <source>
        <dbReference type="Proteomes" id="UP000663801"/>
    </source>
</evidence>
<evidence type="ECO:0000256" key="5">
    <source>
        <dbReference type="ARBA" id="ARBA00022692"/>
    </source>
</evidence>
<protein>
    <recommendedName>
        <fullName evidence="8">Probable membrane transporter protein</fullName>
    </recommendedName>
</protein>
<evidence type="ECO:0000256" key="1">
    <source>
        <dbReference type="ARBA" id="ARBA00004651"/>
    </source>
</evidence>
<comment type="subcellular location">
    <subcellularLocation>
        <location evidence="1 8">Cell membrane</location>
        <topology evidence="1 8">Multi-pass membrane protein</topology>
    </subcellularLocation>
</comment>
<dbReference type="Pfam" id="PF01925">
    <property type="entry name" value="TauE"/>
    <property type="match status" value="1"/>
</dbReference>
<gene>
    <name evidence="9" type="ORF">JL107_01975</name>
</gene>
<dbReference type="RefSeq" id="WP_205255345.1">
    <property type="nucleotide sequence ID" value="NZ_BAAAPV010000001.1"/>
</dbReference>
<reference evidence="9" key="1">
    <citation type="submission" date="2021-01" db="EMBL/GenBank/DDBJ databases">
        <title>KCTC 19127 draft genome.</title>
        <authorList>
            <person name="An D."/>
        </authorList>
    </citation>
    <scope>NUCLEOTIDE SEQUENCE</scope>
    <source>
        <strain evidence="9">KCTC 19127</strain>
    </source>
</reference>
<dbReference type="PANTHER" id="PTHR30269:SF0">
    <property type="entry name" value="MEMBRANE TRANSPORTER PROTEIN YFCA-RELATED"/>
    <property type="match status" value="1"/>
</dbReference>
<feature type="transmembrane region" description="Helical" evidence="8">
    <location>
        <begin position="74"/>
        <end position="94"/>
    </location>
</feature>
<evidence type="ECO:0000313" key="9">
    <source>
        <dbReference type="EMBL" id="MBM9475204.1"/>
    </source>
</evidence>
<feature type="transmembrane region" description="Helical" evidence="8">
    <location>
        <begin position="207"/>
        <end position="225"/>
    </location>
</feature>
<evidence type="ECO:0000256" key="7">
    <source>
        <dbReference type="ARBA" id="ARBA00023136"/>
    </source>
</evidence>
<dbReference type="InterPro" id="IPR002781">
    <property type="entry name" value="TM_pro_TauE-like"/>
</dbReference>
<feature type="transmembrane region" description="Helical" evidence="8">
    <location>
        <begin position="231"/>
        <end position="250"/>
    </location>
</feature>
<feature type="transmembrane region" description="Helical" evidence="8">
    <location>
        <begin position="182"/>
        <end position="200"/>
    </location>
</feature>
<dbReference type="AlphaFoldDB" id="A0A938YL01"/>
<dbReference type="PANTHER" id="PTHR30269">
    <property type="entry name" value="TRANSMEMBRANE PROTEIN YFCA"/>
    <property type="match status" value="1"/>
</dbReference>
<evidence type="ECO:0000256" key="3">
    <source>
        <dbReference type="ARBA" id="ARBA00022448"/>
    </source>
</evidence>
<evidence type="ECO:0000256" key="6">
    <source>
        <dbReference type="ARBA" id="ARBA00022989"/>
    </source>
</evidence>
<name>A0A938YL01_9ACTN</name>
<feature type="transmembrane region" description="Helical" evidence="8">
    <location>
        <begin position="139"/>
        <end position="170"/>
    </location>
</feature>
<organism evidence="9 10">
    <name type="scientific">Nakamurella flavida</name>
    <dbReference type="NCBI Taxonomy" id="363630"/>
    <lineage>
        <taxon>Bacteria</taxon>
        <taxon>Bacillati</taxon>
        <taxon>Actinomycetota</taxon>
        <taxon>Actinomycetes</taxon>
        <taxon>Nakamurellales</taxon>
        <taxon>Nakamurellaceae</taxon>
        <taxon>Nakamurella</taxon>
    </lineage>
</organism>
<comment type="caution">
    <text evidence="9">The sequence shown here is derived from an EMBL/GenBank/DDBJ whole genome shotgun (WGS) entry which is preliminary data.</text>
</comment>
<comment type="similarity">
    <text evidence="2 8">Belongs to the 4-toluene sulfonate uptake permease (TSUP) (TC 2.A.102) family.</text>
</comment>
<feature type="transmembrane region" description="Helical" evidence="8">
    <location>
        <begin position="7"/>
        <end position="30"/>
    </location>
</feature>
<evidence type="ECO:0000256" key="8">
    <source>
        <dbReference type="RuleBase" id="RU363041"/>
    </source>
</evidence>
<feature type="transmembrane region" description="Helical" evidence="8">
    <location>
        <begin position="42"/>
        <end position="62"/>
    </location>
</feature>
<dbReference type="GO" id="GO:0005886">
    <property type="term" value="C:plasma membrane"/>
    <property type="evidence" value="ECO:0007669"/>
    <property type="project" value="UniProtKB-SubCell"/>
</dbReference>
<accession>A0A938YL01</accession>
<keyword evidence="5 8" id="KW-0812">Transmembrane</keyword>
<dbReference type="EMBL" id="JAERWL010000002">
    <property type="protein sequence ID" value="MBM9475204.1"/>
    <property type="molecule type" value="Genomic_DNA"/>
</dbReference>
<evidence type="ECO:0000256" key="2">
    <source>
        <dbReference type="ARBA" id="ARBA00009142"/>
    </source>
</evidence>
<keyword evidence="3" id="KW-0813">Transport</keyword>
<dbReference type="Proteomes" id="UP000663801">
    <property type="component" value="Unassembled WGS sequence"/>
</dbReference>
<proteinExistence type="inferred from homology"/>
<keyword evidence="7 8" id="KW-0472">Membrane</keyword>
<keyword evidence="4 8" id="KW-1003">Cell membrane</keyword>
<sequence>MTGWDAVLLVGAGVAGGLTGSIAGLASLFTYPALLLTGLTPVAANISNTVALLFGGFGSAASSRPELTGQARPLRIWGLLAAVGGMSGAALLLLTPADNFARIVPFLVGLAALTILIPRRRRPAAGGVPAMLSGRVRPVVAIGVFAVAVYGGYFGAAAGVLMLALLLFAGGDTLPRANAAKNILMLTANGVAAVGFVIFADVPWSHVLPLAAGAVVGSWLGPKVVRRAPATVLRAIIGIAGLGLAIRLGIQAYG</sequence>
<feature type="transmembrane region" description="Helical" evidence="8">
    <location>
        <begin position="100"/>
        <end position="118"/>
    </location>
</feature>
<keyword evidence="6 8" id="KW-1133">Transmembrane helix</keyword>
<dbReference type="InterPro" id="IPR052017">
    <property type="entry name" value="TSUP"/>
</dbReference>
<keyword evidence="10" id="KW-1185">Reference proteome</keyword>